<evidence type="ECO:0000313" key="2">
    <source>
        <dbReference type="EMBL" id="PQV62562.1"/>
    </source>
</evidence>
<feature type="region of interest" description="Disordered" evidence="1">
    <location>
        <begin position="223"/>
        <end position="244"/>
    </location>
</feature>
<dbReference type="EMBL" id="NIGF01000029">
    <property type="protein sequence ID" value="PQV62562.1"/>
    <property type="molecule type" value="Genomic_DNA"/>
</dbReference>
<evidence type="ECO:0000313" key="3">
    <source>
        <dbReference type="Proteomes" id="UP000237684"/>
    </source>
</evidence>
<gene>
    <name evidence="2" type="ORF">B1R32_12923</name>
</gene>
<dbReference type="InParanoid" id="A0A2S8SP35"/>
<proteinExistence type="predicted"/>
<keyword evidence="3" id="KW-1185">Reference proteome</keyword>
<evidence type="ECO:0000256" key="1">
    <source>
        <dbReference type="SAM" id="MobiDB-lite"/>
    </source>
</evidence>
<dbReference type="AlphaFoldDB" id="A0A2S8SP35"/>
<protein>
    <submittedName>
        <fullName evidence="2">Uncharacterized protein</fullName>
    </submittedName>
</protein>
<comment type="caution">
    <text evidence="2">The sequence shown here is derived from an EMBL/GenBank/DDBJ whole genome shotgun (WGS) entry which is preliminary data.</text>
</comment>
<reference evidence="2 3" key="1">
    <citation type="journal article" date="2018" name="Syst. Appl. Microbiol.">
        <title>Abditibacterium utsteinense sp. nov., the first cultivated member of candidate phylum FBP, isolated from ice-free Antarctic soil samples.</title>
        <authorList>
            <person name="Tahon G."/>
            <person name="Tytgat B."/>
            <person name="Lebbe L."/>
            <person name="Carlier A."/>
            <person name="Willems A."/>
        </authorList>
    </citation>
    <scope>NUCLEOTIDE SEQUENCE [LARGE SCALE GENOMIC DNA]</scope>
    <source>
        <strain evidence="2 3">LMG 29911</strain>
    </source>
</reference>
<accession>A0A2S8SP35</accession>
<organism evidence="2 3">
    <name type="scientific">Abditibacterium utsteinense</name>
    <dbReference type="NCBI Taxonomy" id="1960156"/>
    <lineage>
        <taxon>Bacteria</taxon>
        <taxon>Pseudomonadati</taxon>
        <taxon>Abditibacteriota</taxon>
        <taxon>Abditibacteriia</taxon>
        <taxon>Abditibacteriales</taxon>
        <taxon>Abditibacteriaceae</taxon>
        <taxon>Abditibacterium</taxon>
    </lineage>
</organism>
<sequence>MGFYRGPVALTSNEVGFTSPQRSWSLNGDGSLSNSFSNPYPGNPWNLSGAIDAIRFYDATIDSDDTTFKKKTTFNISVSDGASPSSPPVKTSYTVNWHPLTEWESGPRSTVDYWMEVSPESVTKPEGVAPSGEVNAKWRWKTMQLGQVPNPMDYYRDGVTEAIHEIDELVGISGTAEGAVDDSIKSVGDPRTRLFLKLVKKLGKQYAGDLWKQNFQENGQIEDGAHFDPMWDLPSPDNDPLHAPQFVDKNGAKTQKPVVPSDPGQLGGLTPAQYELNLKSKFHLYNPRLLLKMKDELFRGDGYDKHGYTGYDYRGITTYQNQKLVIGDFKENG</sequence>
<name>A0A2S8SP35_9BACT</name>
<dbReference type="Proteomes" id="UP000237684">
    <property type="component" value="Unassembled WGS sequence"/>
</dbReference>